<organism evidence="1">
    <name type="scientific">marine sediment metagenome</name>
    <dbReference type="NCBI Taxonomy" id="412755"/>
    <lineage>
        <taxon>unclassified sequences</taxon>
        <taxon>metagenomes</taxon>
        <taxon>ecological metagenomes</taxon>
    </lineage>
</organism>
<dbReference type="EMBL" id="BARV01038117">
    <property type="protein sequence ID" value="GAI57317.1"/>
    <property type="molecule type" value="Genomic_DNA"/>
</dbReference>
<feature type="non-terminal residue" evidence="1">
    <location>
        <position position="200"/>
    </location>
</feature>
<protein>
    <submittedName>
        <fullName evidence="1">Uncharacterized protein</fullName>
    </submittedName>
</protein>
<name>X1PM20_9ZZZZ</name>
<evidence type="ECO:0000313" key="1">
    <source>
        <dbReference type="EMBL" id="GAI57317.1"/>
    </source>
</evidence>
<sequence>MWFFRVTPDISVRFNETPTGQVDSLTMYQAGMEYIMPQIESKRLPTVAEIMALRDAEGNEAALEAMGNYRIDSTIYSVQSGVRGTVSIYVAGPDRYRADADYGKYGYNRMVVNGDHAWVESSFGPFEELRGQLLAQAKQGHPYVMTSDWRDYFDSIKVIRADILNDKEVYVVELKAGDLPTMTVFVDAITGDVLLSKIIS</sequence>
<dbReference type="AlphaFoldDB" id="X1PM20"/>
<comment type="caution">
    <text evidence="1">The sequence shown here is derived from an EMBL/GenBank/DDBJ whole genome shotgun (WGS) entry which is preliminary data.</text>
</comment>
<reference evidence="1" key="1">
    <citation type="journal article" date="2014" name="Front. Microbiol.">
        <title>High frequency of phylogenetically diverse reductive dehalogenase-homologous genes in deep subseafloor sedimentary metagenomes.</title>
        <authorList>
            <person name="Kawai M."/>
            <person name="Futagami T."/>
            <person name="Toyoda A."/>
            <person name="Takaki Y."/>
            <person name="Nishi S."/>
            <person name="Hori S."/>
            <person name="Arai W."/>
            <person name="Tsubouchi T."/>
            <person name="Morono Y."/>
            <person name="Uchiyama I."/>
            <person name="Ito T."/>
            <person name="Fujiyama A."/>
            <person name="Inagaki F."/>
            <person name="Takami H."/>
        </authorList>
    </citation>
    <scope>NUCLEOTIDE SEQUENCE</scope>
    <source>
        <strain evidence="1">Expedition CK06-06</strain>
    </source>
</reference>
<accession>X1PM20</accession>
<proteinExistence type="predicted"/>
<gene>
    <name evidence="1" type="ORF">S06H3_58810</name>
</gene>